<dbReference type="SUPFAM" id="SSF57959">
    <property type="entry name" value="Leucine zipper domain"/>
    <property type="match status" value="1"/>
</dbReference>
<feature type="compositionally biased region" description="Basic and acidic residues" evidence="2">
    <location>
        <begin position="13"/>
        <end position="24"/>
    </location>
</feature>
<dbReference type="OrthoDB" id="295274at2759"/>
<feature type="compositionally biased region" description="Polar residues" evidence="2">
    <location>
        <begin position="27"/>
        <end position="38"/>
    </location>
</feature>
<gene>
    <name evidence="4" type="ORF">NW755_014655</name>
</gene>
<dbReference type="PROSITE" id="PS50217">
    <property type="entry name" value="BZIP"/>
    <property type="match status" value="1"/>
</dbReference>
<reference evidence="4" key="1">
    <citation type="submission" date="2022-09" db="EMBL/GenBank/DDBJ databases">
        <title>Fusarium specimens isolated from Avocado Roots.</title>
        <authorList>
            <person name="Stajich J."/>
            <person name="Roper C."/>
            <person name="Heimlech-Rivalta G."/>
        </authorList>
    </citation>
    <scope>NUCLEOTIDE SEQUENCE</scope>
    <source>
        <strain evidence="4">A02</strain>
    </source>
</reference>
<dbReference type="GO" id="GO:0003700">
    <property type="term" value="F:DNA-binding transcription factor activity"/>
    <property type="evidence" value="ECO:0007669"/>
    <property type="project" value="InterPro"/>
</dbReference>
<feature type="domain" description="BZIP" evidence="3">
    <location>
        <begin position="43"/>
        <end position="106"/>
    </location>
</feature>
<evidence type="ECO:0000313" key="5">
    <source>
        <dbReference type="Proteomes" id="UP001152087"/>
    </source>
</evidence>
<feature type="region of interest" description="Disordered" evidence="2">
    <location>
        <begin position="1"/>
        <end position="57"/>
    </location>
</feature>
<sequence>MGRGSNRKNKPQAADEERPQESKSRRIQYTNANSSASPEQVEDQYSRQVQERNRVASNKFRVKKREDARRLIADEEDMERINRNLSRRVADLTLEVHHLKMKLLQHTDCDCSLIQEYIANEAHRYIKELGDKHYPDHCGH</sequence>
<feature type="coiled-coil region" evidence="1">
    <location>
        <begin position="75"/>
        <end position="102"/>
    </location>
</feature>
<dbReference type="InterPro" id="IPR004827">
    <property type="entry name" value="bZIP"/>
</dbReference>
<name>A0A9W8QRL1_9HYPO</name>
<dbReference type="AlphaFoldDB" id="A0A9W8QRL1"/>
<protein>
    <recommendedName>
        <fullName evidence="3">BZIP domain-containing protein</fullName>
    </recommendedName>
</protein>
<proteinExistence type="predicted"/>
<feature type="compositionally biased region" description="Basic residues" evidence="2">
    <location>
        <begin position="1"/>
        <end position="10"/>
    </location>
</feature>
<keyword evidence="5" id="KW-1185">Reference proteome</keyword>
<dbReference type="EMBL" id="JAOQAV010000256">
    <property type="protein sequence ID" value="KAJ4176003.1"/>
    <property type="molecule type" value="Genomic_DNA"/>
</dbReference>
<dbReference type="InterPro" id="IPR046347">
    <property type="entry name" value="bZIP_sf"/>
</dbReference>
<accession>A0A9W8QRL1</accession>
<evidence type="ECO:0000256" key="2">
    <source>
        <dbReference type="SAM" id="MobiDB-lite"/>
    </source>
</evidence>
<comment type="caution">
    <text evidence="4">The sequence shown here is derived from an EMBL/GenBank/DDBJ whole genome shotgun (WGS) entry which is preliminary data.</text>
</comment>
<organism evidence="4 5">
    <name type="scientific">Fusarium falciforme</name>
    <dbReference type="NCBI Taxonomy" id="195108"/>
    <lineage>
        <taxon>Eukaryota</taxon>
        <taxon>Fungi</taxon>
        <taxon>Dikarya</taxon>
        <taxon>Ascomycota</taxon>
        <taxon>Pezizomycotina</taxon>
        <taxon>Sordariomycetes</taxon>
        <taxon>Hypocreomycetidae</taxon>
        <taxon>Hypocreales</taxon>
        <taxon>Nectriaceae</taxon>
        <taxon>Fusarium</taxon>
        <taxon>Fusarium solani species complex</taxon>
    </lineage>
</organism>
<dbReference type="Gene3D" id="1.20.5.170">
    <property type="match status" value="1"/>
</dbReference>
<evidence type="ECO:0000313" key="4">
    <source>
        <dbReference type="EMBL" id="KAJ4176003.1"/>
    </source>
</evidence>
<keyword evidence="1" id="KW-0175">Coiled coil</keyword>
<evidence type="ECO:0000259" key="3">
    <source>
        <dbReference type="PROSITE" id="PS50217"/>
    </source>
</evidence>
<evidence type="ECO:0000256" key="1">
    <source>
        <dbReference type="SAM" id="Coils"/>
    </source>
</evidence>
<dbReference type="Proteomes" id="UP001152087">
    <property type="component" value="Unassembled WGS sequence"/>
</dbReference>